<accession>A0A0E9T4L4</accession>
<protein>
    <submittedName>
        <fullName evidence="1">Uncharacterized protein</fullName>
    </submittedName>
</protein>
<name>A0A0E9T4L4_ANGAN</name>
<evidence type="ECO:0000313" key="1">
    <source>
        <dbReference type="EMBL" id="JAH47910.1"/>
    </source>
</evidence>
<sequence length="34" mass="4041">MHTYLLTIHMLMLKRLQKNHLDIQSIASRGYGEK</sequence>
<reference evidence="1" key="1">
    <citation type="submission" date="2014-11" db="EMBL/GenBank/DDBJ databases">
        <authorList>
            <person name="Amaro Gonzalez C."/>
        </authorList>
    </citation>
    <scope>NUCLEOTIDE SEQUENCE</scope>
</reference>
<dbReference type="AlphaFoldDB" id="A0A0E9T4L4"/>
<reference evidence="1" key="2">
    <citation type="journal article" date="2015" name="Fish Shellfish Immunol.">
        <title>Early steps in the European eel (Anguilla anguilla)-Vibrio vulnificus interaction in the gills: Role of the RtxA13 toxin.</title>
        <authorList>
            <person name="Callol A."/>
            <person name="Pajuelo D."/>
            <person name="Ebbesson L."/>
            <person name="Teles M."/>
            <person name="MacKenzie S."/>
            <person name="Amaro C."/>
        </authorList>
    </citation>
    <scope>NUCLEOTIDE SEQUENCE</scope>
</reference>
<proteinExistence type="predicted"/>
<organism evidence="1">
    <name type="scientific">Anguilla anguilla</name>
    <name type="common">European freshwater eel</name>
    <name type="synonym">Muraena anguilla</name>
    <dbReference type="NCBI Taxonomy" id="7936"/>
    <lineage>
        <taxon>Eukaryota</taxon>
        <taxon>Metazoa</taxon>
        <taxon>Chordata</taxon>
        <taxon>Craniata</taxon>
        <taxon>Vertebrata</taxon>
        <taxon>Euteleostomi</taxon>
        <taxon>Actinopterygii</taxon>
        <taxon>Neopterygii</taxon>
        <taxon>Teleostei</taxon>
        <taxon>Anguilliformes</taxon>
        <taxon>Anguillidae</taxon>
        <taxon>Anguilla</taxon>
    </lineage>
</organism>
<dbReference type="EMBL" id="GBXM01060667">
    <property type="protein sequence ID" value="JAH47910.1"/>
    <property type="molecule type" value="Transcribed_RNA"/>
</dbReference>